<dbReference type="PANTHER" id="PTHR34220">
    <property type="entry name" value="SENSOR HISTIDINE KINASE YPDA"/>
    <property type="match status" value="1"/>
</dbReference>
<evidence type="ECO:0000256" key="1">
    <source>
        <dbReference type="SAM" id="Phobius"/>
    </source>
</evidence>
<dbReference type="RefSeq" id="WP_184643482.1">
    <property type="nucleotide sequence ID" value="NZ_CP126170.1"/>
</dbReference>
<dbReference type="InterPro" id="IPR036890">
    <property type="entry name" value="HATPase_C_sf"/>
</dbReference>
<name>A0ABZ0JIC6_9XANT</name>
<dbReference type="InterPro" id="IPR003594">
    <property type="entry name" value="HATPase_dom"/>
</dbReference>
<dbReference type="Proteomes" id="UP001302020">
    <property type="component" value="Chromosome"/>
</dbReference>
<feature type="domain" description="Histidine kinase/HSP90-like ATPase" evidence="2">
    <location>
        <begin position="260"/>
        <end position="356"/>
    </location>
</feature>
<organism evidence="3 4">
    <name type="scientific">Xanthomonas rydalmerensis</name>
    <dbReference type="NCBI Taxonomy" id="3046274"/>
    <lineage>
        <taxon>Bacteria</taxon>
        <taxon>Pseudomonadati</taxon>
        <taxon>Pseudomonadota</taxon>
        <taxon>Gammaproteobacteria</taxon>
        <taxon>Lysobacterales</taxon>
        <taxon>Lysobacteraceae</taxon>
        <taxon>Xanthomonas</taxon>
    </lineage>
</organism>
<accession>A0ABZ0JIC6</accession>
<keyword evidence="1" id="KW-1133">Transmembrane helix</keyword>
<dbReference type="GO" id="GO:0016301">
    <property type="term" value="F:kinase activity"/>
    <property type="evidence" value="ECO:0007669"/>
    <property type="project" value="UniProtKB-KW"/>
</dbReference>
<dbReference type="InterPro" id="IPR050640">
    <property type="entry name" value="Bact_2-comp_sensor_kinase"/>
</dbReference>
<keyword evidence="1" id="KW-0812">Transmembrane</keyword>
<dbReference type="Pfam" id="PF02518">
    <property type="entry name" value="HATPase_c"/>
    <property type="match status" value="1"/>
</dbReference>
<feature type="transmembrane region" description="Helical" evidence="1">
    <location>
        <begin position="118"/>
        <end position="138"/>
    </location>
</feature>
<keyword evidence="3" id="KW-0418">Kinase</keyword>
<gene>
    <name evidence="3" type="ORF">QN243_13185</name>
</gene>
<protein>
    <submittedName>
        <fullName evidence="3">Histidine kinase</fullName>
    </submittedName>
</protein>
<feature type="transmembrane region" description="Helical" evidence="1">
    <location>
        <begin position="76"/>
        <end position="98"/>
    </location>
</feature>
<dbReference type="SMART" id="SM00387">
    <property type="entry name" value="HATPase_c"/>
    <property type="match status" value="1"/>
</dbReference>
<keyword evidence="3" id="KW-0808">Transferase</keyword>
<proteinExistence type="predicted"/>
<evidence type="ECO:0000259" key="2">
    <source>
        <dbReference type="SMART" id="SM00387"/>
    </source>
</evidence>
<feature type="transmembrane region" description="Helical" evidence="1">
    <location>
        <begin position="16"/>
        <end position="40"/>
    </location>
</feature>
<dbReference type="InterPro" id="IPR010559">
    <property type="entry name" value="Sig_transdc_His_kin_internal"/>
</dbReference>
<feature type="transmembrane region" description="Helical" evidence="1">
    <location>
        <begin position="46"/>
        <end position="64"/>
    </location>
</feature>
<keyword evidence="1" id="KW-0472">Membrane</keyword>
<sequence>MSPPSPLPAPPRAPALLAWARIVPVFLVSGALGLLMSLSWDSPLPVLVRSLMLGAAALGAYTLFERWPPRLPRWLARWALQVFGVALAIPTTTLLIYLGSTQAGAPPFWQDSDRLAGFATLTIVGVLIAPWMALAALVRQKDALARHQALAFALERSELEREALDARLQLLQRQVAPHFLFNTLANVQALIDVGSPRAAELMRSLIAYLHAAVPRLHDATSTLGDELALARAYLELMHMRMPDRLRYAIDAEDAVQEVRCPTLAVLTLVENAVKHGIDPSEEGGSIAIRAWRSGERCHLRVEDSGAGEDDGRGGLGTGLRTLRDRLALGFGDTAQLQLRPRLPHGTCADLSLPMTVPPR</sequence>
<dbReference type="SUPFAM" id="SSF55874">
    <property type="entry name" value="ATPase domain of HSP90 chaperone/DNA topoisomerase II/histidine kinase"/>
    <property type="match status" value="1"/>
</dbReference>
<evidence type="ECO:0000313" key="4">
    <source>
        <dbReference type="Proteomes" id="UP001302020"/>
    </source>
</evidence>
<evidence type="ECO:0000313" key="3">
    <source>
        <dbReference type="EMBL" id="WOS39380.1"/>
    </source>
</evidence>
<dbReference type="Pfam" id="PF06580">
    <property type="entry name" value="His_kinase"/>
    <property type="match status" value="1"/>
</dbReference>
<reference evidence="3 4" key="1">
    <citation type="submission" date="2023-05" db="EMBL/GenBank/DDBJ databases">
        <title>Xanthomonas rydalmerenesis sp. nov., a novel Xanthomonas species isolated from Fragaria x ananassa.</title>
        <authorList>
            <person name="McKnight D.J.E."/>
            <person name="Wong-Bajracharya J."/>
            <person name="Okoh E.B."/>
            <person name="Snijders F."/>
            <person name="Lidbetter F."/>
            <person name="Webster J."/>
            <person name="Djordjevic S.P."/>
            <person name="Bogema D.R."/>
            <person name="Chapman T.A."/>
        </authorList>
    </citation>
    <scope>NUCLEOTIDE SEQUENCE [LARGE SCALE GENOMIC DNA]</scope>
    <source>
        <strain evidence="3 4">DAR34883</strain>
    </source>
</reference>
<dbReference type="Gene3D" id="3.30.565.10">
    <property type="entry name" value="Histidine kinase-like ATPase, C-terminal domain"/>
    <property type="match status" value="1"/>
</dbReference>
<dbReference type="PANTHER" id="PTHR34220:SF9">
    <property type="entry name" value="SIGNAL TRANSDUCTION HISTIDINE KINASE INTERNAL REGION DOMAIN-CONTAINING PROTEIN"/>
    <property type="match status" value="1"/>
</dbReference>
<dbReference type="EMBL" id="CP126172">
    <property type="protein sequence ID" value="WOS39380.1"/>
    <property type="molecule type" value="Genomic_DNA"/>
</dbReference>
<keyword evidence="4" id="KW-1185">Reference proteome</keyword>